<dbReference type="Proteomes" id="UP000293347">
    <property type="component" value="Unassembled WGS sequence"/>
</dbReference>
<dbReference type="PROSITE" id="PS51462">
    <property type="entry name" value="NUDIX"/>
    <property type="match status" value="1"/>
</dbReference>
<evidence type="ECO:0000313" key="2">
    <source>
        <dbReference type="EMBL" id="TCD03396.1"/>
    </source>
</evidence>
<dbReference type="SUPFAM" id="SSF55811">
    <property type="entry name" value="Nudix"/>
    <property type="match status" value="1"/>
</dbReference>
<keyword evidence="2" id="KW-0378">Hydrolase</keyword>
<feature type="domain" description="Nudix hydrolase" evidence="1">
    <location>
        <begin position="43"/>
        <end position="171"/>
    </location>
</feature>
<dbReference type="EMBL" id="SJSL01000001">
    <property type="protein sequence ID" value="TCD03396.1"/>
    <property type="molecule type" value="Genomic_DNA"/>
</dbReference>
<dbReference type="RefSeq" id="WP_131593973.1">
    <property type="nucleotide sequence ID" value="NZ_SJSL01000001.1"/>
</dbReference>
<dbReference type="Gene3D" id="3.90.79.10">
    <property type="entry name" value="Nucleoside Triphosphate Pyrophosphohydrolase"/>
    <property type="match status" value="1"/>
</dbReference>
<dbReference type="GO" id="GO:0016787">
    <property type="term" value="F:hydrolase activity"/>
    <property type="evidence" value="ECO:0007669"/>
    <property type="project" value="UniProtKB-KW"/>
</dbReference>
<dbReference type="OrthoDB" id="9806150at2"/>
<name>A0A4R0NRC7_9SPHI</name>
<comment type="caution">
    <text evidence="2">The sequence shown here is derived from an EMBL/GenBank/DDBJ whole genome shotgun (WGS) entry which is preliminary data.</text>
</comment>
<accession>A0A4R0NRC7</accession>
<dbReference type="CDD" id="cd24161">
    <property type="entry name" value="NUDIX_ADPRase_Ndx2"/>
    <property type="match status" value="1"/>
</dbReference>
<dbReference type="Pfam" id="PF00293">
    <property type="entry name" value="NUDIX"/>
    <property type="match status" value="1"/>
</dbReference>
<proteinExistence type="predicted"/>
<organism evidence="2 3">
    <name type="scientific">Pedobacter psychroterrae</name>
    <dbReference type="NCBI Taxonomy" id="2530453"/>
    <lineage>
        <taxon>Bacteria</taxon>
        <taxon>Pseudomonadati</taxon>
        <taxon>Bacteroidota</taxon>
        <taxon>Sphingobacteriia</taxon>
        <taxon>Sphingobacteriales</taxon>
        <taxon>Sphingobacteriaceae</taxon>
        <taxon>Pedobacter</taxon>
    </lineage>
</organism>
<sequence length="185" mass="20821">MEEINPWVSVTQRGVYQNNWIGLTEHEVINPSGGKGIYGVVHFKNLAIGILPLDDELNTWIVGQYRFPLNAYSWEIVEGGGPLDIDPLESAKRELLEETGLIASNWMEIQRMHLSNSVSDELSITYIARGLIQGQAEPEETEQLTVRKIPFEEVYKMVMSGEITDSISVAVILKTKILIQEGHLK</sequence>
<evidence type="ECO:0000313" key="3">
    <source>
        <dbReference type="Proteomes" id="UP000293347"/>
    </source>
</evidence>
<dbReference type="InterPro" id="IPR015797">
    <property type="entry name" value="NUDIX_hydrolase-like_dom_sf"/>
</dbReference>
<dbReference type="InterPro" id="IPR000086">
    <property type="entry name" value="NUDIX_hydrolase_dom"/>
</dbReference>
<dbReference type="AlphaFoldDB" id="A0A4R0NRC7"/>
<reference evidence="2 3" key="1">
    <citation type="submission" date="2019-02" db="EMBL/GenBank/DDBJ databases">
        <title>Pedobacter sp. RP-1-14 sp. nov., isolated from Arctic soil.</title>
        <authorList>
            <person name="Dahal R.H."/>
        </authorList>
    </citation>
    <scope>NUCLEOTIDE SEQUENCE [LARGE SCALE GENOMIC DNA]</scope>
    <source>
        <strain evidence="2 3">RP-1-14</strain>
    </source>
</reference>
<keyword evidence="3" id="KW-1185">Reference proteome</keyword>
<gene>
    <name evidence="2" type="ORF">EZ437_05345</name>
</gene>
<protein>
    <submittedName>
        <fullName evidence="2">NUDIX hydrolase</fullName>
    </submittedName>
</protein>
<evidence type="ECO:0000259" key="1">
    <source>
        <dbReference type="PROSITE" id="PS51462"/>
    </source>
</evidence>